<gene>
    <name evidence="2" type="ORF">COW98_01305</name>
</gene>
<evidence type="ECO:0000313" key="2">
    <source>
        <dbReference type="EMBL" id="PIP62943.1"/>
    </source>
</evidence>
<dbReference type="Pfam" id="PF12705">
    <property type="entry name" value="PDDEXK_1"/>
    <property type="match status" value="1"/>
</dbReference>
<evidence type="ECO:0000259" key="1">
    <source>
        <dbReference type="Pfam" id="PF12705"/>
    </source>
</evidence>
<proteinExistence type="predicted"/>
<evidence type="ECO:0000313" key="3">
    <source>
        <dbReference type="Proteomes" id="UP000231021"/>
    </source>
</evidence>
<feature type="domain" description="PD-(D/E)XK endonuclease-like" evidence="1">
    <location>
        <begin position="4"/>
        <end position="243"/>
    </location>
</feature>
<dbReference type="InterPro" id="IPR038726">
    <property type="entry name" value="PDDEXK_AddAB-type"/>
</dbReference>
<organism evidence="2 3">
    <name type="scientific">Candidatus Roizmanbacteria bacterium CG22_combo_CG10-13_8_21_14_all_35_9</name>
    <dbReference type="NCBI Taxonomy" id="1974861"/>
    <lineage>
        <taxon>Bacteria</taxon>
        <taxon>Candidatus Roizmaniibacteriota</taxon>
    </lineage>
</organism>
<dbReference type="EMBL" id="PCTB01000030">
    <property type="protein sequence ID" value="PIP62943.1"/>
    <property type="molecule type" value="Genomic_DNA"/>
</dbReference>
<accession>A0A2H0BZ07</accession>
<dbReference type="Gene3D" id="3.90.320.10">
    <property type="match status" value="1"/>
</dbReference>
<dbReference type="AlphaFoldDB" id="A0A2H0BZ07"/>
<sequence>MIKLSPSKIATYKQCPYKYRCDTDTQIRNAYKKDTPDLIFGNLIHGCLNDFFKKTQKSERNYQTLRKLFEEKFKKNFEKHRRIFKTKENIIKYVEEAKKQFKTFLSSKYSKTEPMVTEDFPRYLYSNELELGGKFDRVDLVDDKLVLIDYKTGKYKENKQEDNQFQLDFYEYLLSKIYPKFKTAKKVLFYLKENKIAEEKNNKDLNKVEEKILNYADVIKNDKEFKPKRNSLCNYCGYQEICPLFRNKPVG</sequence>
<dbReference type="InterPro" id="IPR011604">
    <property type="entry name" value="PDDEXK-like_dom_sf"/>
</dbReference>
<reference evidence="2 3" key="1">
    <citation type="submission" date="2017-09" db="EMBL/GenBank/DDBJ databases">
        <title>Depth-based differentiation of microbial function through sediment-hosted aquifers and enrichment of novel symbionts in the deep terrestrial subsurface.</title>
        <authorList>
            <person name="Probst A.J."/>
            <person name="Ladd B."/>
            <person name="Jarett J.K."/>
            <person name="Geller-Mcgrath D.E."/>
            <person name="Sieber C.M."/>
            <person name="Emerson J.B."/>
            <person name="Anantharaman K."/>
            <person name="Thomas B.C."/>
            <person name="Malmstrom R."/>
            <person name="Stieglmeier M."/>
            <person name="Klingl A."/>
            <person name="Woyke T."/>
            <person name="Ryan C.M."/>
            <person name="Banfield J.F."/>
        </authorList>
    </citation>
    <scope>NUCLEOTIDE SEQUENCE [LARGE SCALE GENOMIC DNA]</scope>
    <source>
        <strain evidence="2">CG22_combo_CG10-13_8_21_14_all_35_9</strain>
    </source>
</reference>
<protein>
    <recommendedName>
        <fullName evidence="1">PD-(D/E)XK endonuclease-like domain-containing protein</fullName>
    </recommendedName>
</protein>
<name>A0A2H0BZ07_9BACT</name>
<comment type="caution">
    <text evidence="2">The sequence shown here is derived from an EMBL/GenBank/DDBJ whole genome shotgun (WGS) entry which is preliminary data.</text>
</comment>
<dbReference type="Proteomes" id="UP000231021">
    <property type="component" value="Unassembled WGS sequence"/>
</dbReference>